<dbReference type="InterPro" id="IPR036047">
    <property type="entry name" value="F-box-like_dom_sf"/>
</dbReference>
<dbReference type="Gene3D" id="3.80.10.10">
    <property type="entry name" value="Ribonuclease Inhibitor"/>
    <property type="match status" value="1"/>
</dbReference>
<name>A0A3Q0SL18_AMPCI</name>
<dbReference type="Gene3D" id="1.20.1280.50">
    <property type="match status" value="1"/>
</dbReference>
<proteinExistence type="predicted"/>
<dbReference type="InterPro" id="IPR001810">
    <property type="entry name" value="F-box_dom"/>
</dbReference>
<evidence type="ECO:0000313" key="2">
    <source>
        <dbReference type="Ensembl" id="ENSACIP00000022423.1"/>
    </source>
</evidence>
<evidence type="ECO:0000259" key="1">
    <source>
        <dbReference type="PROSITE" id="PS50181"/>
    </source>
</evidence>
<dbReference type="InterPro" id="IPR032675">
    <property type="entry name" value="LRR_dom_sf"/>
</dbReference>
<dbReference type="SUPFAM" id="SSF81383">
    <property type="entry name" value="F-box domain"/>
    <property type="match status" value="1"/>
</dbReference>
<protein>
    <recommendedName>
        <fullName evidence="1">F-box domain-containing protein</fullName>
    </recommendedName>
</protein>
<dbReference type="GeneTree" id="ENSGT00530000069038"/>
<dbReference type="OMA" id="HIDPWPS"/>
<reference evidence="2" key="1">
    <citation type="submission" date="2025-08" db="UniProtKB">
        <authorList>
            <consortium name="Ensembl"/>
        </authorList>
    </citation>
    <scope>IDENTIFICATION</scope>
</reference>
<dbReference type="AlphaFoldDB" id="A0A3Q0SL18"/>
<dbReference type="Proteomes" id="UP000261340">
    <property type="component" value="Unplaced"/>
</dbReference>
<dbReference type="Ensembl" id="ENSACIT00000023021.1">
    <property type="protein sequence ID" value="ENSACIP00000022423.1"/>
    <property type="gene ID" value="ENSACIG00000017442.1"/>
</dbReference>
<dbReference type="Pfam" id="PF12937">
    <property type="entry name" value="F-box-like"/>
    <property type="match status" value="1"/>
</dbReference>
<sequence>SNHNKLNKVMAQKPQKLPPEIWNNVFGYLSAAEKFNVRATCKFFKTIVDHRSLWKDWTVVLDFKNGSYNKKFWDTLRHRHVSSVVVKSTKMKHWKQLALFLPILTTVVMDQSSQECFSCLTGFPNMRRLVLRNNSSDLLLDISRFPLFLPERLTYLSMCGVMFPTTSVSKFISVLSQFKNIESLICHQVGIVGETMWMLHSTLACLHKLKHLSLSGVHILCTYRHSDPKPSLGPSVEADALALSSLELIDCMDPSLPAHGLRFLPGLKSLAVFYKHSHHDIPEMWSLSPCRLKTWLHDLPQLSTLIIVKGPPVNKYITSIPATVTSLTLCVAGLTSEDMAAIAVQVPNLHHLHVDPWPSHLGAHTADLPRLFPKLKSLKIRHEHVPERDFLQLCHLQDLKHLEILDNTPQLSALTGKPLSCNLSSLQEQFFRLLERHSKLFFGCFCLLFCSPSR</sequence>
<feature type="domain" description="F-box" evidence="1">
    <location>
        <begin position="11"/>
        <end position="57"/>
    </location>
</feature>
<accession>A0A3Q0SL18</accession>
<evidence type="ECO:0000313" key="3">
    <source>
        <dbReference type="Proteomes" id="UP000261340"/>
    </source>
</evidence>
<organism evidence="2 3">
    <name type="scientific">Amphilophus citrinellus</name>
    <name type="common">Midas cichlid</name>
    <name type="synonym">Cichlasoma citrinellum</name>
    <dbReference type="NCBI Taxonomy" id="61819"/>
    <lineage>
        <taxon>Eukaryota</taxon>
        <taxon>Metazoa</taxon>
        <taxon>Chordata</taxon>
        <taxon>Craniata</taxon>
        <taxon>Vertebrata</taxon>
        <taxon>Euteleostomi</taxon>
        <taxon>Actinopterygii</taxon>
        <taxon>Neopterygii</taxon>
        <taxon>Teleostei</taxon>
        <taxon>Neoteleostei</taxon>
        <taxon>Acanthomorphata</taxon>
        <taxon>Ovalentaria</taxon>
        <taxon>Cichlomorphae</taxon>
        <taxon>Cichliformes</taxon>
        <taxon>Cichlidae</taxon>
        <taxon>New World cichlids</taxon>
        <taxon>Cichlasomatinae</taxon>
        <taxon>Heroini</taxon>
        <taxon>Amphilophus</taxon>
    </lineage>
</organism>
<dbReference type="PROSITE" id="PS50181">
    <property type="entry name" value="FBOX"/>
    <property type="match status" value="1"/>
</dbReference>
<dbReference type="SMART" id="SM00256">
    <property type="entry name" value="FBOX"/>
    <property type="match status" value="1"/>
</dbReference>
<reference evidence="2" key="2">
    <citation type="submission" date="2025-09" db="UniProtKB">
        <authorList>
            <consortium name="Ensembl"/>
        </authorList>
    </citation>
    <scope>IDENTIFICATION</scope>
</reference>
<keyword evidence="3" id="KW-1185">Reference proteome</keyword>
<dbReference type="STRING" id="61819.ENSACIP00000022423"/>
<dbReference type="SUPFAM" id="SSF52047">
    <property type="entry name" value="RNI-like"/>
    <property type="match status" value="1"/>
</dbReference>